<keyword evidence="3" id="KW-0285">Flavoprotein</keyword>
<sequence length="188" mass="20798">MDMSLLDECHKKLLLKHHFTFKVDLLNVKLKDLKVTLAMMSCVLKVFRAGLQSGIRLQSSSAATAKAAAASSSNAGSLGFSFELTDQQKEFQQLARKFAREEMIPVAAAYDRSGEYPFPIIKKAWELGLINGHIPQEYGGMGLSIFDSCLITEELAYACTGMQTAMEANSLGVRLSCFRTFSLPFVWL</sequence>
<evidence type="ECO:0000313" key="7">
    <source>
        <dbReference type="Proteomes" id="UP000001038"/>
    </source>
</evidence>
<evidence type="ECO:0000256" key="4">
    <source>
        <dbReference type="ARBA" id="ARBA00022827"/>
    </source>
</evidence>
<dbReference type="STRING" id="8090.ENSORLP00000026665"/>
<evidence type="ECO:0000256" key="3">
    <source>
        <dbReference type="ARBA" id="ARBA00022630"/>
    </source>
</evidence>
<name>A0A3B3H587_ORYLA</name>
<reference evidence="6 7" key="1">
    <citation type="journal article" date="2007" name="Nature">
        <title>The medaka draft genome and insights into vertebrate genome evolution.</title>
        <authorList>
            <person name="Kasahara M."/>
            <person name="Naruse K."/>
            <person name="Sasaki S."/>
            <person name="Nakatani Y."/>
            <person name="Qu W."/>
            <person name="Ahsan B."/>
            <person name="Yamada T."/>
            <person name="Nagayasu Y."/>
            <person name="Doi K."/>
            <person name="Kasai Y."/>
            <person name="Jindo T."/>
            <person name="Kobayashi D."/>
            <person name="Shimada A."/>
            <person name="Toyoda A."/>
            <person name="Kuroki Y."/>
            <person name="Fujiyama A."/>
            <person name="Sasaki T."/>
            <person name="Shimizu A."/>
            <person name="Asakawa S."/>
            <person name="Shimizu N."/>
            <person name="Hashimoto S."/>
            <person name="Yang J."/>
            <person name="Lee Y."/>
            <person name="Matsushima K."/>
            <person name="Sugano S."/>
            <person name="Sakaizumi M."/>
            <person name="Narita T."/>
            <person name="Ohishi K."/>
            <person name="Haga S."/>
            <person name="Ohta F."/>
            <person name="Nomoto H."/>
            <person name="Nogata K."/>
            <person name="Morishita T."/>
            <person name="Endo T."/>
            <person name="Shin-I T."/>
            <person name="Takeda H."/>
            <person name="Morishita S."/>
            <person name="Kohara Y."/>
        </authorList>
    </citation>
    <scope>NUCLEOTIDE SEQUENCE [LARGE SCALE GENOMIC DNA]</scope>
    <source>
        <strain evidence="6 7">Hd-rR</strain>
    </source>
</reference>
<reference evidence="6" key="2">
    <citation type="submission" date="2025-08" db="UniProtKB">
        <authorList>
            <consortium name="Ensembl"/>
        </authorList>
    </citation>
    <scope>IDENTIFICATION</scope>
    <source>
        <strain evidence="6">Hd-rR</strain>
    </source>
</reference>
<dbReference type="Gene3D" id="1.10.540.10">
    <property type="entry name" value="Acyl-CoA dehydrogenase/oxidase, N-terminal domain"/>
    <property type="match status" value="1"/>
</dbReference>
<comment type="similarity">
    <text evidence="2">Belongs to the acyl-CoA dehydrogenase family.</text>
</comment>
<dbReference type="Pfam" id="PF02771">
    <property type="entry name" value="Acyl-CoA_dh_N"/>
    <property type="match status" value="1"/>
</dbReference>
<dbReference type="InParanoid" id="A0A3B3H587"/>
<dbReference type="PANTHER" id="PTHR43831">
    <property type="entry name" value="ISOBUTYRYL-COA DEHYDROGENASE"/>
    <property type="match status" value="1"/>
</dbReference>
<dbReference type="FunFam" id="1.10.540.10:FF:000026">
    <property type="entry name" value="Acyl-CoA dehydrogenase medium chain"/>
    <property type="match status" value="1"/>
</dbReference>
<proteinExistence type="inferred from homology"/>
<comment type="cofactor">
    <cofactor evidence="1">
        <name>FAD</name>
        <dbReference type="ChEBI" id="CHEBI:57692"/>
    </cofactor>
</comment>
<keyword evidence="7" id="KW-1185">Reference proteome</keyword>
<dbReference type="AlphaFoldDB" id="A0A3B3H587"/>
<evidence type="ECO:0000256" key="1">
    <source>
        <dbReference type="ARBA" id="ARBA00001974"/>
    </source>
</evidence>
<protein>
    <recommendedName>
        <fullName evidence="5">Acyl-CoA dehydrogenase/oxidase N-terminal domain-containing protein</fullName>
    </recommendedName>
</protein>
<dbReference type="InterPro" id="IPR037069">
    <property type="entry name" value="AcylCoA_DH/ox_N_sf"/>
</dbReference>
<dbReference type="PANTHER" id="PTHR43831:SF1">
    <property type="entry name" value="ISOBUTYRYL-COA DEHYDROGENASE, MITOCHONDRIAL"/>
    <property type="match status" value="1"/>
</dbReference>
<evidence type="ECO:0000313" key="6">
    <source>
        <dbReference type="Ensembl" id="ENSORLP00000026665.1"/>
    </source>
</evidence>
<dbReference type="InterPro" id="IPR052547">
    <property type="entry name" value="Mito_Isobutyryl-CoADH"/>
</dbReference>
<dbReference type="GO" id="GO:0050660">
    <property type="term" value="F:flavin adenine dinucleotide binding"/>
    <property type="evidence" value="ECO:0007669"/>
    <property type="project" value="InterPro"/>
</dbReference>
<accession>A0A3B3H587</accession>
<reference evidence="6" key="3">
    <citation type="submission" date="2025-09" db="UniProtKB">
        <authorList>
            <consortium name="Ensembl"/>
        </authorList>
    </citation>
    <scope>IDENTIFICATION</scope>
    <source>
        <strain evidence="6">Hd-rR</strain>
    </source>
</reference>
<dbReference type="GO" id="GO:0016627">
    <property type="term" value="F:oxidoreductase activity, acting on the CH-CH group of donors"/>
    <property type="evidence" value="ECO:0007669"/>
    <property type="project" value="InterPro"/>
</dbReference>
<dbReference type="GeneTree" id="ENSGT00940000158429"/>
<evidence type="ECO:0000256" key="2">
    <source>
        <dbReference type="ARBA" id="ARBA00009347"/>
    </source>
</evidence>
<dbReference type="InterPro" id="IPR013786">
    <property type="entry name" value="AcylCoA_DH/ox_N"/>
</dbReference>
<dbReference type="SUPFAM" id="SSF56645">
    <property type="entry name" value="Acyl-CoA dehydrogenase NM domain-like"/>
    <property type="match status" value="1"/>
</dbReference>
<dbReference type="Bgee" id="ENSORLG00000030241">
    <property type="expression patterns" value="Expressed in heart and 14 other cell types or tissues"/>
</dbReference>
<dbReference type="InterPro" id="IPR009100">
    <property type="entry name" value="AcylCoA_DH/oxidase_NM_dom_sf"/>
</dbReference>
<feature type="domain" description="Acyl-CoA dehydrogenase/oxidase N-terminal" evidence="5">
    <location>
        <begin position="85"/>
        <end position="172"/>
    </location>
</feature>
<dbReference type="Proteomes" id="UP000001038">
    <property type="component" value="Chromosome 17"/>
</dbReference>
<keyword evidence="4" id="KW-0274">FAD</keyword>
<dbReference type="Ensembl" id="ENSORLT00000036852.1">
    <property type="protein sequence ID" value="ENSORLP00000026665.1"/>
    <property type="gene ID" value="ENSORLG00000030241.1"/>
</dbReference>
<organism evidence="6 7">
    <name type="scientific">Oryzias latipes</name>
    <name type="common">Japanese rice fish</name>
    <name type="synonym">Japanese killifish</name>
    <dbReference type="NCBI Taxonomy" id="8090"/>
    <lineage>
        <taxon>Eukaryota</taxon>
        <taxon>Metazoa</taxon>
        <taxon>Chordata</taxon>
        <taxon>Craniata</taxon>
        <taxon>Vertebrata</taxon>
        <taxon>Euteleostomi</taxon>
        <taxon>Actinopterygii</taxon>
        <taxon>Neopterygii</taxon>
        <taxon>Teleostei</taxon>
        <taxon>Neoteleostei</taxon>
        <taxon>Acanthomorphata</taxon>
        <taxon>Ovalentaria</taxon>
        <taxon>Atherinomorphae</taxon>
        <taxon>Beloniformes</taxon>
        <taxon>Adrianichthyidae</taxon>
        <taxon>Oryziinae</taxon>
        <taxon>Oryzias</taxon>
    </lineage>
</organism>
<evidence type="ECO:0000259" key="5">
    <source>
        <dbReference type="Pfam" id="PF02771"/>
    </source>
</evidence>